<gene>
    <name evidence="12" type="ORF">CEXT_717361</name>
</gene>
<reference evidence="12 13" key="1">
    <citation type="submission" date="2021-06" db="EMBL/GenBank/DDBJ databases">
        <title>Caerostris extrusa draft genome.</title>
        <authorList>
            <person name="Kono N."/>
            <person name="Arakawa K."/>
        </authorList>
    </citation>
    <scope>NUCLEOTIDE SEQUENCE [LARGE SCALE GENOMIC DNA]</scope>
</reference>
<dbReference type="FunFam" id="3.40.190.10:FF:000210">
    <property type="entry name" value="Glutamate receptor ionotropic, kainate 1"/>
    <property type="match status" value="1"/>
</dbReference>
<dbReference type="InterPro" id="IPR019594">
    <property type="entry name" value="Glu/Gly-bd"/>
</dbReference>
<keyword evidence="3" id="KW-0812">Transmembrane</keyword>
<comment type="caution">
    <text evidence="12">The sequence shown here is derived from an EMBL/GenBank/DDBJ whole genome shotgun (WGS) entry which is preliminary data.</text>
</comment>
<keyword evidence="2" id="KW-0813">Transport</keyword>
<keyword evidence="7" id="KW-0675">Receptor</keyword>
<sequence>MKFKFEKCCYILTKVHALRDAKSDGNLTGNERFEGFCIDLLRTIAELLGFNYDLYLVPDNKFGAENTTSGEWSGLVKEIIEKVFFLSCTNGG</sequence>
<dbReference type="GO" id="GO:0016020">
    <property type="term" value="C:membrane"/>
    <property type="evidence" value="ECO:0007669"/>
    <property type="project" value="UniProtKB-SubCell"/>
</dbReference>
<evidence type="ECO:0000256" key="8">
    <source>
        <dbReference type="ARBA" id="ARBA00023180"/>
    </source>
</evidence>
<organism evidence="12 13">
    <name type="scientific">Caerostris extrusa</name>
    <name type="common">Bark spider</name>
    <name type="synonym">Caerostris bankana</name>
    <dbReference type="NCBI Taxonomy" id="172846"/>
    <lineage>
        <taxon>Eukaryota</taxon>
        <taxon>Metazoa</taxon>
        <taxon>Ecdysozoa</taxon>
        <taxon>Arthropoda</taxon>
        <taxon>Chelicerata</taxon>
        <taxon>Arachnida</taxon>
        <taxon>Araneae</taxon>
        <taxon>Araneomorphae</taxon>
        <taxon>Entelegynae</taxon>
        <taxon>Araneoidea</taxon>
        <taxon>Araneidae</taxon>
        <taxon>Caerostris</taxon>
    </lineage>
</organism>
<name>A0AAV4Y4K1_CAEEX</name>
<keyword evidence="5" id="KW-0406">Ion transport</keyword>
<proteinExistence type="predicted"/>
<dbReference type="Pfam" id="PF10613">
    <property type="entry name" value="Lig_chan-Glu_bd"/>
    <property type="match status" value="1"/>
</dbReference>
<dbReference type="SUPFAM" id="SSF53850">
    <property type="entry name" value="Periplasmic binding protein-like II"/>
    <property type="match status" value="1"/>
</dbReference>
<comment type="subcellular location">
    <subcellularLocation>
        <location evidence="1">Membrane</location>
        <topology evidence="1">Multi-pass membrane protein</topology>
    </subcellularLocation>
</comment>
<evidence type="ECO:0000256" key="5">
    <source>
        <dbReference type="ARBA" id="ARBA00023065"/>
    </source>
</evidence>
<evidence type="ECO:0000256" key="6">
    <source>
        <dbReference type="ARBA" id="ARBA00023136"/>
    </source>
</evidence>
<dbReference type="EMBL" id="BPLR01001250">
    <property type="protein sequence ID" value="GIZ01087.1"/>
    <property type="molecule type" value="Genomic_DNA"/>
</dbReference>
<evidence type="ECO:0000256" key="9">
    <source>
        <dbReference type="ARBA" id="ARBA00023286"/>
    </source>
</evidence>
<keyword evidence="8" id="KW-0325">Glycoprotein</keyword>
<keyword evidence="4" id="KW-1133">Transmembrane helix</keyword>
<evidence type="ECO:0000256" key="1">
    <source>
        <dbReference type="ARBA" id="ARBA00004141"/>
    </source>
</evidence>
<dbReference type="Proteomes" id="UP001054945">
    <property type="component" value="Unassembled WGS sequence"/>
</dbReference>
<protein>
    <recommendedName>
        <fullName evidence="11">Ionotropic glutamate receptor L-glutamate and glycine-binding domain-containing protein</fullName>
    </recommendedName>
</protein>
<keyword evidence="10" id="KW-0407">Ion channel</keyword>
<evidence type="ECO:0000256" key="3">
    <source>
        <dbReference type="ARBA" id="ARBA00022692"/>
    </source>
</evidence>
<feature type="domain" description="Ionotropic glutamate receptor L-glutamate and glycine-binding" evidence="11">
    <location>
        <begin position="14"/>
        <end position="81"/>
    </location>
</feature>
<evidence type="ECO:0000313" key="13">
    <source>
        <dbReference type="Proteomes" id="UP001054945"/>
    </source>
</evidence>
<evidence type="ECO:0000256" key="7">
    <source>
        <dbReference type="ARBA" id="ARBA00023170"/>
    </source>
</evidence>
<evidence type="ECO:0000256" key="10">
    <source>
        <dbReference type="ARBA" id="ARBA00023303"/>
    </source>
</evidence>
<keyword evidence="13" id="KW-1185">Reference proteome</keyword>
<keyword evidence="6" id="KW-0472">Membrane</keyword>
<dbReference type="GO" id="GO:0015276">
    <property type="term" value="F:ligand-gated monoatomic ion channel activity"/>
    <property type="evidence" value="ECO:0007669"/>
    <property type="project" value="InterPro"/>
</dbReference>
<accession>A0AAV4Y4K1</accession>
<evidence type="ECO:0000313" key="12">
    <source>
        <dbReference type="EMBL" id="GIZ01087.1"/>
    </source>
</evidence>
<dbReference type="SMART" id="SM00918">
    <property type="entry name" value="Lig_chan-Glu_bd"/>
    <property type="match status" value="1"/>
</dbReference>
<dbReference type="AlphaFoldDB" id="A0AAV4Y4K1"/>
<keyword evidence="9" id="KW-1071">Ligand-gated ion channel</keyword>
<evidence type="ECO:0000256" key="4">
    <source>
        <dbReference type="ARBA" id="ARBA00022989"/>
    </source>
</evidence>
<evidence type="ECO:0000256" key="2">
    <source>
        <dbReference type="ARBA" id="ARBA00022448"/>
    </source>
</evidence>
<dbReference type="Gene3D" id="3.40.190.10">
    <property type="entry name" value="Periplasmic binding protein-like II"/>
    <property type="match status" value="1"/>
</dbReference>
<evidence type="ECO:0000259" key="11">
    <source>
        <dbReference type="SMART" id="SM00918"/>
    </source>
</evidence>